<organism evidence="1 2">
    <name type="scientific">Rhizophagus irregularis</name>
    <dbReference type="NCBI Taxonomy" id="588596"/>
    <lineage>
        <taxon>Eukaryota</taxon>
        <taxon>Fungi</taxon>
        <taxon>Fungi incertae sedis</taxon>
        <taxon>Mucoromycota</taxon>
        <taxon>Glomeromycotina</taxon>
        <taxon>Glomeromycetes</taxon>
        <taxon>Glomerales</taxon>
        <taxon>Glomeraceae</taxon>
        <taxon>Rhizophagus</taxon>
    </lineage>
</organism>
<gene>
    <name evidence="1" type="ORF">CHRIB12_LOCUS2866</name>
</gene>
<proteinExistence type="predicted"/>
<dbReference type="Proteomes" id="UP000684084">
    <property type="component" value="Unassembled WGS sequence"/>
</dbReference>
<sequence>MQECLHFDPYNGPVITNPGAIYKSRPLSALIKSAESIRIKNNSGFDKRKFDNELIEDNDNNQDKKIKFIYEHENYSKN</sequence>
<evidence type="ECO:0000313" key="1">
    <source>
        <dbReference type="EMBL" id="CAB5330316.1"/>
    </source>
</evidence>
<reference evidence="1" key="1">
    <citation type="submission" date="2020-05" db="EMBL/GenBank/DDBJ databases">
        <authorList>
            <person name="Rincon C."/>
            <person name="Sanders R I."/>
            <person name="Robbins C."/>
            <person name="Chaturvedi A."/>
        </authorList>
    </citation>
    <scope>NUCLEOTIDE SEQUENCE</scope>
    <source>
        <strain evidence="1">CHB12</strain>
    </source>
</reference>
<dbReference type="OrthoDB" id="2423553at2759"/>
<name>A0A916E1G8_9GLOM</name>
<dbReference type="AlphaFoldDB" id="A0A916E1G8"/>
<comment type="caution">
    <text evidence="1">The sequence shown here is derived from an EMBL/GenBank/DDBJ whole genome shotgun (WGS) entry which is preliminary data.</text>
</comment>
<accession>A0A916E1G8</accession>
<protein>
    <submittedName>
        <fullName evidence="1">Uncharacterized protein</fullName>
    </submittedName>
</protein>
<dbReference type="EMBL" id="CAGKOT010000004">
    <property type="protein sequence ID" value="CAB5330316.1"/>
    <property type="molecule type" value="Genomic_DNA"/>
</dbReference>
<evidence type="ECO:0000313" key="2">
    <source>
        <dbReference type="Proteomes" id="UP000684084"/>
    </source>
</evidence>